<dbReference type="PRINTS" id="PR00455">
    <property type="entry name" value="HTHTETR"/>
</dbReference>
<dbReference type="PANTHER" id="PTHR30055:SF200">
    <property type="entry name" value="HTH-TYPE TRANSCRIPTIONAL REPRESSOR BDCR"/>
    <property type="match status" value="1"/>
</dbReference>
<dbReference type="InterPro" id="IPR036271">
    <property type="entry name" value="Tet_transcr_reg_TetR-rel_C_sf"/>
</dbReference>
<dbReference type="PANTHER" id="PTHR30055">
    <property type="entry name" value="HTH-TYPE TRANSCRIPTIONAL REGULATOR RUTR"/>
    <property type="match status" value="1"/>
</dbReference>
<dbReference type="SUPFAM" id="SSF48498">
    <property type="entry name" value="Tetracyclin repressor-like, C-terminal domain"/>
    <property type="match status" value="1"/>
</dbReference>
<dbReference type="GO" id="GO:0003700">
    <property type="term" value="F:DNA-binding transcription factor activity"/>
    <property type="evidence" value="ECO:0007669"/>
    <property type="project" value="TreeGrafter"/>
</dbReference>
<comment type="caution">
    <text evidence="5">The sequence shown here is derived from an EMBL/GenBank/DDBJ whole genome shotgun (WGS) entry which is preliminary data.</text>
</comment>
<dbReference type="InterPro" id="IPR009057">
    <property type="entry name" value="Homeodomain-like_sf"/>
</dbReference>
<dbReference type="PROSITE" id="PS50977">
    <property type="entry name" value="HTH_TETR_2"/>
    <property type="match status" value="1"/>
</dbReference>
<evidence type="ECO:0000313" key="5">
    <source>
        <dbReference type="EMBL" id="GIG83773.1"/>
    </source>
</evidence>
<feature type="domain" description="HTH tetR-type" evidence="4">
    <location>
        <begin position="28"/>
        <end position="88"/>
    </location>
</feature>
<keyword evidence="6" id="KW-1185">Reference proteome</keyword>
<evidence type="ECO:0000259" key="4">
    <source>
        <dbReference type="PROSITE" id="PS50977"/>
    </source>
</evidence>
<feature type="DNA-binding region" description="H-T-H motif" evidence="2">
    <location>
        <begin position="51"/>
        <end position="70"/>
    </location>
</feature>
<organism evidence="5 6">
    <name type="scientific">Planotetraspora kaengkrachanensis</name>
    <dbReference type="NCBI Taxonomy" id="575193"/>
    <lineage>
        <taxon>Bacteria</taxon>
        <taxon>Bacillati</taxon>
        <taxon>Actinomycetota</taxon>
        <taxon>Actinomycetes</taxon>
        <taxon>Streptosporangiales</taxon>
        <taxon>Streptosporangiaceae</taxon>
        <taxon>Planotetraspora</taxon>
    </lineage>
</organism>
<sequence length="225" mass="24513">MYTGRYRTAYARDMTEFEKGPRGQRRGRGARERIVSASQQLFRDQGINRTGMNEVCAAAQVSKRTAYQHFASKDELVAEYLRRFDPDVMPGVFDRADLSPRERLLAAFAMPASTPLCPYIAAAVELHDPEHPASQYARDYKTAIAARLTETAREAGARNPEQLGEQLALLIDGAAARTRVLNHDSFPTAAAIAAVLIDNAIPAAPSEQSSDDRRAPGSAPVPIGG</sequence>
<dbReference type="InterPro" id="IPR001647">
    <property type="entry name" value="HTH_TetR"/>
</dbReference>
<evidence type="ECO:0000256" key="3">
    <source>
        <dbReference type="SAM" id="MobiDB-lite"/>
    </source>
</evidence>
<feature type="region of interest" description="Disordered" evidence="3">
    <location>
        <begin position="203"/>
        <end position="225"/>
    </location>
</feature>
<protein>
    <submittedName>
        <fullName evidence="5">TetR family transcriptional regulator</fullName>
    </submittedName>
</protein>
<evidence type="ECO:0000256" key="1">
    <source>
        <dbReference type="ARBA" id="ARBA00023125"/>
    </source>
</evidence>
<dbReference type="GO" id="GO:0000976">
    <property type="term" value="F:transcription cis-regulatory region binding"/>
    <property type="evidence" value="ECO:0007669"/>
    <property type="project" value="TreeGrafter"/>
</dbReference>
<proteinExistence type="predicted"/>
<reference evidence="5 6" key="1">
    <citation type="submission" date="2021-01" db="EMBL/GenBank/DDBJ databases">
        <title>Whole genome shotgun sequence of Planotetraspora kaengkrachanensis NBRC 104272.</title>
        <authorList>
            <person name="Komaki H."/>
            <person name="Tamura T."/>
        </authorList>
    </citation>
    <scope>NUCLEOTIDE SEQUENCE [LARGE SCALE GENOMIC DNA]</scope>
    <source>
        <strain evidence="5 6">NBRC 104272</strain>
    </source>
</reference>
<dbReference type="Gene3D" id="1.10.357.10">
    <property type="entry name" value="Tetracycline Repressor, domain 2"/>
    <property type="match status" value="1"/>
</dbReference>
<dbReference type="InterPro" id="IPR050109">
    <property type="entry name" value="HTH-type_TetR-like_transc_reg"/>
</dbReference>
<accession>A0A8J3VB81</accession>
<evidence type="ECO:0000256" key="2">
    <source>
        <dbReference type="PROSITE-ProRule" id="PRU00335"/>
    </source>
</evidence>
<dbReference type="AlphaFoldDB" id="A0A8J3VB81"/>
<evidence type="ECO:0000313" key="6">
    <source>
        <dbReference type="Proteomes" id="UP000630097"/>
    </source>
</evidence>
<dbReference type="Pfam" id="PF00440">
    <property type="entry name" value="TetR_N"/>
    <property type="match status" value="1"/>
</dbReference>
<keyword evidence="1 2" id="KW-0238">DNA-binding</keyword>
<dbReference type="SUPFAM" id="SSF46689">
    <property type="entry name" value="Homeodomain-like"/>
    <property type="match status" value="1"/>
</dbReference>
<dbReference type="Proteomes" id="UP000630097">
    <property type="component" value="Unassembled WGS sequence"/>
</dbReference>
<gene>
    <name evidence="5" type="ORF">Pka01_69000</name>
</gene>
<name>A0A8J3VB81_9ACTN</name>
<dbReference type="EMBL" id="BONV01000043">
    <property type="protein sequence ID" value="GIG83773.1"/>
    <property type="molecule type" value="Genomic_DNA"/>
</dbReference>